<dbReference type="EMBL" id="JXTB01000054">
    <property type="protein sequence ID" value="PON69723.1"/>
    <property type="molecule type" value="Genomic_DNA"/>
</dbReference>
<feature type="non-terminal residue" evidence="1">
    <location>
        <position position="1"/>
    </location>
</feature>
<name>A0A2P5D8U5_PARAD</name>
<proteinExistence type="predicted"/>
<comment type="caution">
    <text evidence="1">The sequence shown here is derived from an EMBL/GenBank/DDBJ whole genome shotgun (WGS) entry which is preliminary data.</text>
</comment>
<dbReference type="Proteomes" id="UP000237105">
    <property type="component" value="Unassembled WGS sequence"/>
</dbReference>
<organism evidence="1 2">
    <name type="scientific">Parasponia andersonii</name>
    <name type="common">Sponia andersonii</name>
    <dbReference type="NCBI Taxonomy" id="3476"/>
    <lineage>
        <taxon>Eukaryota</taxon>
        <taxon>Viridiplantae</taxon>
        <taxon>Streptophyta</taxon>
        <taxon>Embryophyta</taxon>
        <taxon>Tracheophyta</taxon>
        <taxon>Spermatophyta</taxon>
        <taxon>Magnoliopsida</taxon>
        <taxon>eudicotyledons</taxon>
        <taxon>Gunneridae</taxon>
        <taxon>Pentapetalae</taxon>
        <taxon>rosids</taxon>
        <taxon>fabids</taxon>
        <taxon>Rosales</taxon>
        <taxon>Cannabaceae</taxon>
        <taxon>Parasponia</taxon>
    </lineage>
</organism>
<reference evidence="2" key="1">
    <citation type="submission" date="2016-06" db="EMBL/GenBank/DDBJ databases">
        <title>Parallel loss of symbiosis genes in relatives of nitrogen-fixing non-legume Parasponia.</title>
        <authorList>
            <person name="Van Velzen R."/>
            <person name="Holmer R."/>
            <person name="Bu F."/>
            <person name="Rutten L."/>
            <person name="Van Zeijl A."/>
            <person name="Liu W."/>
            <person name="Santuari L."/>
            <person name="Cao Q."/>
            <person name="Sharma T."/>
            <person name="Shen D."/>
            <person name="Roswanjaya Y."/>
            <person name="Wardhani T."/>
            <person name="Kalhor M.S."/>
            <person name="Jansen J."/>
            <person name="Van den Hoogen J."/>
            <person name="Gungor B."/>
            <person name="Hartog M."/>
            <person name="Hontelez J."/>
            <person name="Verver J."/>
            <person name="Yang W.-C."/>
            <person name="Schijlen E."/>
            <person name="Repin R."/>
            <person name="Schilthuizen M."/>
            <person name="Schranz E."/>
            <person name="Heidstra R."/>
            <person name="Miyata K."/>
            <person name="Fedorova E."/>
            <person name="Kohlen W."/>
            <person name="Bisseling T."/>
            <person name="Smit S."/>
            <person name="Geurts R."/>
        </authorList>
    </citation>
    <scope>NUCLEOTIDE SEQUENCE [LARGE SCALE GENOMIC DNA]</scope>
    <source>
        <strain evidence="2">cv. WU1-14</strain>
    </source>
</reference>
<evidence type="ECO:0000313" key="2">
    <source>
        <dbReference type="Proteomes" id="UP000237105"/>
    </source>
</evidence>
<sequence length="139" mass="16139">PRFALINKTYPCLWKVQNKNHGYHNAGQNSMFKEQKTFFVIVPDTKLYVVSVIAIKANYLNKQQLLKYVCLANYTIQRTSQNLNISITSKVQPAEQMPNLKLNMKEINDKVLPKSRNKKPARQKRLTLEVYYASISMAM</sequence>
<evidence type="ECO:0000313" key="1">
    <source>
        <dbReference type="EMBL" id="PON69723.1"/>
    </source>
</evidence>
<protein>
    <submittedName>
        <fullName evidence="1">Uncharacterized protein</fullName>
    </submittedName>
</protein>
<accession>A0A2P5D8U5</accession>
<dbReference type="OrthoDB" id="10283644at2759"/>
<keyword evidence="2" id="KW-1185">Reference proteome</keyword>
<gene>
    <name evidence="1" type="ORF">PanWU01x14_085070</name>
</gene>
<dbReference type="AlphaFoldDB" id="A0A2P5D8U5"/>